<feature type="compositionally biased region" description="Pro residues" evidence="5">
    <location>
        <begin position="173"/>
        <end position="182"/>
    </location>
</feature>
<dbReference type="InterPro" id="IPR013325">
    <property type="entry name" value="RNA_pol_sigma_r2"/>
</dbReference>
<feature type="domain" description="RNA polymerase sigma-70 region 2" evidence="6">
    <location>
        <begin position="222"/>
        <end position="287"/>
    </location>
</feature>
<dbReference type="Gene3D" id="1.10.1740.10">
    <property type="match status" value="1"/>
</dbReference>
<feature type="domain" description="RNA polymerase sigma factor 70 region 4 type 2" evidence="7">
    <location>
        <begin position="323"/>
        <end position="373"/>
    </location>
</feature>
<dbReference type="InterPro" id="IPR007627">
    <property type="entry name" value="RNA_pol_sigma70_r2"/>
</dbReference>
<dbReference type="CDD" id="cd06171">
    <property type="entry name" value="Sigma70_r4"/>
    <property type="match status" value="1"/>
</dbReference>
<name>A0ABV3V651_9MICC</name>
<reference evidence="8 9" key="1">
    <citation type="journal article" date="2024" name="Fungal Genet. Biol.">
        <title>The porcine skin microbiome exhibits broad fungal antagonism.</title>
        <authorList>
            <person name="De La Cruz K.F."/>
            <person name="Townsend E.C."/>
            <person name="Alex Cheong J.Z."/>
            <person name="Salamzade R."/>
            <person name="Liu A."/>
            <person name="Sandstrom S."/>
            <person name="Davila E."/>
            <person name="Huang L."/>
            <person name="Xu K.H."/>
            <person name="Wu S.Y."/>
            <person name="Meudt J.J."/>
            <person name="Shanmuganayagam D."/>
            <person name="Gibson A.L.F."/>
            <person name="Kalan L.R."/>
        </authorList>
    </citation>
    <scope>NUCLEOTIDE SEQUENCE [LARGE SCALE GENOMIC DNA]</scope>
    <source>
        <strain evidence="8 9">LK2625</strain>
    </source>
</reference>
<dbReference type="PANTHER" id="PTHR43133:SF66">
    <property type="entry name" value="ECF RNA POLYMERASE SIGMA FACTOR SIGK"/>
    <property type="match status" value="1"/>
</dbReference>
<sequence>MSPSWAMAGATCSARALRANVGTASKRNFLFMIGSLLCVRGGALCWCYTESSVPSAARMGELRKTLRFLFTAQPRPRWNHPPGVRLRTPHVNPFLRPSSPRHGPALPGRIWPGNRPVTAHCGGTCRWCHDVRGVWQYSHWNNIDRPREKYSCRRDDLWESMFEPGPGRRTPRDPLPGSPDEPAPQQHTASRPHVQSDEGRGEDLTQLLLRSARGDEAAFAALYDATASRVYGLTRRLTRSPELAAEVVQEVYLMAWQQAARFDPSRGSVAAWLSTLAHRRAVDRIRQVVQERGREQVYESRRVGAPMDATWQEVEQDMDTRDVRTGLGALTPLQREAVTMAYYNGCTYQEVAQRLDIPLGTAKARIRDGLKRLGAALGAQQ</sequence>
<proteinExistence type="inferred from homology"/>
<protein>
    <submittedName>
        <fullName evidence="8">Sigma-70 family RNA polymerase sigma factor</fullName>
    </submittedName>
</protein>
<evidence type="ECO:0000256" key="2">
    <source>
        <dbReference type="ARBA" id="ARBA00023015"/>
    </source>
</evidence>
<dbReference type="PANTHER" id="PTHR43133">
    <property type="entry name" value="RNA POLYMERASE ECF-TYPE SIGMA FACTO"/>
    <property type="match status" value="1"/>
</dbReference>
<evidence type="ECO:0000256" key="3">
    <source>
        <dbReference type="ARBA" id="ARBA00023082"/>
    </source>
</evidence>
<keyword evidence="3" id="KW-0731">Sigma factor</keyword>
<dbReference type="RefSeq" id="WP_368630326.1">
    <property type="nucleotide sequence ID" value="NZ_JAYWLU010000012.1"/>
</dbReference>
<gene>
    <name evidence="8" type="ORF">VVR66_11850</name>
</gene>
<dbReference type="InterPro" id="IPR036388">
    <property type="entry name" value="WH-like_DNA-bd_sf"/>
</dbReference>
<dbReference type="SUPFAM" id="SSF88946">
    <property type="entry name" value="Sigma2 domain of RNA polymerase sigma factors"/>
    <property type="match status" value="1"/>
</dbReference>
<feature type="region of interest" description="Disordered" evidence="5">
    <location>
        <begin position="161"/>
        <end position="201"/>
    </location>
</feature>
<organism evidence="8 9">
    <name type="scientific">Kocuria carniphila</name>
    <dbReference type="NCBI Taxonomy" id="262208"/>
    <lineage>
        <taxon>Bacteria</taxon>
        <taxon>Bacillati</taxon>
        <taxon>Actinomycetota</taxon>
        <taxon>Actinomycetes</taxon>
        <taxon>Micrococcales</taxon>
        <taxon>Micrococcaceae</taxon>
        <taxon>Kocuria</taxon>
    </lineage>
</organism>
<keyword evidence="2" id="KW-0805">Transcription regulation</keyword>
<dbReference type="Proteomes" id="UP001558481">
    <property type="component" value="Unassembled WGS sequence"/>
</dbReference>
<evidence type="ECO:0000313" key="8">
    <source>
        <dbReference type="EMBL" id="MEX3595409.1"/>
    </source>
</evidence>
<dbReference type="EMBL" id="JAYWLU010000012">
    <property type="protein sequence ID" value="MEX3595409.1"/>
    <property type="molecule type" value="Genomic_DNA"/>
</dbReference>
<comment type="similarity">
    <text evidence="1">Belongs to the sigma-70 factor family. ECF subfamily.</text>
</comment>
<accession>A0ABV3V651</accession>
<keyword evidence="9" id="KW-1185">Reference proteome</keyword>
<comment type="caution">
    <text evidence="8">The sequence shown here is derived from an EMBL/GenBank/DDBJ whole genome shotgun (WGS) entry which is preliminary data.</text>
</comment>
<dbReference type="InterPro" id="IPR039425">
    <property type="entry name" value="RNA_pol_sigma-70-like"/>
</dbReference>
<dbReference type="InterPro" id="IPR013249">
    <property type="entry name" value="RNA_pol_sigma70_r4_t2"/>
</dbReference>
<evidence type="ECO:0000256" key="1">
    <source>
        <dbReference type="ARBA" id="ARBA00010641"/>
    </source>
</evidence>
<dbReference type="Gene3D" id="1.10.10.10">
    <property type="entry name" value="Winged helix-like DNA-binding domain superfamily/Winged helix DNA-binding domain"/>
    <property type="match status" value="1"/>
</dbReference>
<dbReference type="Pfam" id="PF04542">
    <property type="entry name" value="Sigma70_r2"/>
    <property type="match status" value="1"/>
</dbReference>
<evidence type="ECO:0000313" key="9">
    <source>
        <dbReference type="Proteomes" id="UP001558481"/>
    </source>
</evidence>
<dbReference type="SUPFAM" id="SSF88659">
    <property type="entry name" value="Sigma3 and sigma4 domains of RNA polymerase sigma factors"/>
    <property type="match status" value="1"/>
</dbReference>
<dbReference type="InterPro" id="IPR013324">
    <property type="entry name" value="RNA_pol_sigma_r3/r4-like"/>
</dbReference>
<evidence type="ECO:0000256" key="4">
    <source>
        <dbReference type="ARBA" id="ARBA00023163"/>
    </source>
</evidence>
<dbReference type="Pfam" id="PF08281">
    <property type="entry name" value="Sigma70_r4_2"/>
    <property type="match status" value="1"/>
</dbReference>
<keyword evidence="4" id="KW-0804">Transcription</keyword>
<dbReference type="InterPro" id="IPR014284">
    <property type="entry name" value="RNA_pol_sigma-70_dom"/>
</dbReference>
<evidence type="ECO:0000256" key="5">
    <source>
        <dbReference type="SAM" id="MobiDB-lite"/>
    </source>
</evidence>
<dbReference type="NCBIfam" id="TIGR02937">
    <property type="entry name" value="sigma70-ECF"/>
    <property type="match status" value="1"/>
</dbReference>
<evidence type="ECO:0000259" key="7">
    <source>
        <dbReference type="Pfam" id="PF08281"/>
    </source>
</evidence>
<evidence type="ECO:0000259" key="6">
    <source>
        <dbReference type="Pfam" id="PF04542"/>
    </source>
</evidence>